<dbReference type="EMBL" id="MU854513">
    <property type="protein sequence ID" value="KAK4033722.1"/>
    <property type="molecule type" value="Genomic_DNA"/>
</dbReference>
<evidence type="ECO:0000256" key="2">
    <source>
        <dbReference type="SAM" id="Phobius"/>
    </source>
</evidence>
<keyword evidence="4" id="KW-1185">Reference proteome</keyword>
<feature type="transmembrane region" description="Helical" evidence="2">
    <location>
        <begin position="507"/>
        <end position="526"/>
    </location>
</feature>
<keyword evidence="2" id="KW-0472">Membrane</keyword>
<feature type="transmembrane region" description="Helical" evidence="2">
    <location>
        <begin position="32"/>
        <end position="59"/>
    </location>
</feature>
<feature type="transmembrane region" description="Helical" evidence="2">
    <location>
        <begin position="88"/>
        <end position="111"/>
    </location>
</feature>
<evidence type="ECO:0000256" key="1">
    <source>
        <dbReference type="SAM" id="MobiDB-lite"/>
    </source>
</evidence>
<evidence type="ECO:0000313" key="3">
    <source>
        <dbReference type="EMBL" id="KAK4033722.1"/>
    </source>
</evidence>
<feature type="transmembrane region" description="Helical" evidence="2">
    <location>
        <begin position="156"/>
        <end position="175"/>
    </location>
</feature>
<dbReference type="AlphaFoldDB" id="A0AAN6PCY6"/>
<keyword evidence="2" id="KW-1133">Transmembrane helix</keyword>
<name>A0AAN6PCY6_9PEZI</name>
<reference evidence="4" key="1">
    <citation type="journal article" date="2023" name="Mol. Phylogenet. Evol.">
        <title>Genome-scale phylogeny and comparative genomics of the fungal order Sordariales.</title>
        <authorList>
            <person name="Hensen N."/>
            <person name="Bonometti L."/>
            <person name="Westerberg I."/>
            <person name="Brannstrom I.O."/>
            <person name="Guillou S."/>
            <person name="Cros-Aarteil S."/>
            <person name="Calhoun S."/>
            <person name="Haridas S."/>
            <person name="Kuo A."/>
            <person name="Mondo S."/>
            <person name="Pangilinan J."/>
            <person name="Riley R."/>
            <person name="LaButti K."/>
            <person name="Andreopoulos B."/>
            <person name="Lipzen A."/>
            <person name="Chen C."/>
            <person name="Yan M."/>
            <person name="Daum C."/>
            <person name="Ng V."/>
            <person name="Clum A."/>
            <person name="Steindorff A."/>
            <person name="Ohm R.A."/>
            <person name="Martin F."/>
            <person name="Silar P."/>
            <person name="Natvig D.O."/>
            <person name="Lalanne C."/>
            <person name="Gautier V."/>
            <person name="Ament-Velasquez S.L."/>
            <person name="Kruys A."/>
            <person name="Hutchinson M.I."/>
            <person name="Powell A.J."/>
            <person name="Barry K."/>
            <person name="Miller A.N."/>
            <person name="Grigoriev I.V."/>
            <person name="Debuchy R."/>
            <person name="Gladieux P."/>
            <person name="Hiltunen Thoren M."/>
            <person name="Johannesson H."/>
        </authorList>
    </citation>
    <scope>NUCLEOTIDE SEQUENCE [LARGE SCALE GENOMIC DNA]</scope>
    <source>
        <strain evidence="4">CBS 284.82</strain>
    </source>
</reference>
<keyword evidence="2" id="KW-0812">Transmembrane</keyword>
<proteinExistence type="predicted"/>
<gene>
    <name evidence="3" type="ORF">C8A01DRAFT_49742</name>
</gene>
<accession>A0AAN6PCY6</accession>
<comment type="caution">
    <text evidence="3">The sequence shown here is derived from an EMBL/GenBank/DDBJ whole genome shotgun (WGS) entry which is preliminary data.</text>
</comment>
<feature type="compositionally biased region" description="Gly residues" evidence="1">
    <location>
        <begin position="600"/>
        <end position="613"/>
    </location>
</feature>
<protein>
    <submittedName>
        <fullName evidence="3">Uncharacterized protein</fullName>
    </submittedName>
</protein>
<organism evidence="3 4">
    <name type="scientific">Parachaetomium inaequale</name>
    <dbReference type="NCBI Taxonomy" id="2588326"/>
    <lineage>
        <taxon>Eukaryota</taxon>
        <taxon>Fungi</taxon>
        <taxon>Dikarya</taxon>
        <taxon>Ascomycota</taxon>
        <taxon>Pezizomycotina</taxon>
        <taxon>Sordariomycetes</taxon>
        <taxon>Sordariomycetidae</taxon>
        <taxon>Sordariales</taxon>
        <taxon>Chaetomiaceae</taxon>
        <taxon>Parachaetomium</taxon>
    </lineage>
</organism>
<evidence type="ECO:0000313" key="4">
    <source>
        <dbReference type="Proteomes" id="UP001303115"/>
    </source>
</evidence>
<sequence length="630" mass="67362">MTTSPTPRDIRRLASDHDCVYGAHPTPRRLGWWPFVATHLSLPAALVAGIIFVVVAIVYTNEMSKQMLECPSWANGCRMADRWTVENLGTVQGIITMVYLIGMVALAYAALGLCEATVWPLLHKQSFTINGLNAYLSATRGSIMLAPRAVMSVRSLAAGFALACALAVTLLPFAATPMVGHAYSPSFESVQLESNYTPGGGISDLYAQTNPPTSVMVRVLAEYNTWATDPSSEPMPAYRDWYIDREALSERGDFTAKAVRLQTSTSCRPHHVQQLNQDNLWWNAFRTNMTRTNNSSTAPGENNSTAEVWIRPQPQLTLWADDFEFVSDRRTRTTLIFAALNGVIEGGSRTPLLLGNLTSTSSIACDVDIEAVDDTLSVGTNAPLPPDNLPVLSSTTTLTLSAAASPETRLNELLLWFTVAPLLTSTSVDGTQPMFTNSTTTGLPLAYTASSSPHTPNTGWTTAGLQHFIRLSIGALAQATASQTGTIPLTLITTTTPLKKLSATRPLLLLIPPLLTLTIILSLAIYTTHLHAQLSIPVMRLADVGEVLKSAQTAWLREVVGADAARAYLPQEIGGVRVRWGVEGGVVGFVDGPGYPKGGSGEGGGAGGFAVGRGKGKGKGKEKKSGEVIV</sequence>
<dbReference type="Proteomes" id="UP001303115">
    <property type="component" value="Unassembled WGS sequence"/>
</dbReference>
<feature type="region of interest" description="Disordered" evidence="1">
    <location>
        <begin position="600"/>
        <end position="630"/>
    </location>
</feature>